<evidence type="ECO:0000256" key="1">
    <source>
        <dbReference type="SAM" id="MobiDB-lite"/>
    </source>
</evidence>
<dbReference type="EMBL" id="JAINUG010000076">
    <property type="protein sequence ID" value="KAJ8400474.1"/>
    <property type="molecule type" value="Genomic_DNA"/>
</dbReference>
<dbReference type="Proteomes" id="UP001221898">
    <property type="component" value="Unassembled WGS sequence"/>
</dbReference>
<feature type="region of interest" description="Disordered" evidence="1">
    <location>
        <begin position="1"/>
        <end position="43"/>
    </location>
</feature>
<evidence type="ECO:0000313" key="2">
    <source>
        <dbReference type="EMBL" id="KAJ8400474.1"/>
    </source>
</evidence>
<sequence length="104" mass="11361">MNRPATPTERDHVHARTNVNDPLSPGLGLPTGEHSHTSSAVTRGTWCSPTAHAAEEAGPRCNGVCNTYLGFEVKAPGLDWPSLLCYTPHWDAIYTRKSSGRTYR</sequence>
<name>A0AAD7SDG9_9TELE</name>
<keyword evidence="3" id="KW-1185">Reference proteome</keyword>
<accession>A0AAD7SDG9</accession>
<proteinExistence type="predicted"/>
<protein>
    <submittedName>
        <fullName evidence="2">Uncharacterized protein</fullName>
    </submittedName>
</protein>
<gene>
    <name evidence="2" type="ORF">AAFF_G00395980</name>
</gene>
<evidence type="ECO:0000313" key="3">
    <source>
        <dbReference type="Proteomes" id="UP001221898"/>
    </source>
</evidence>
<organism evidence="2 3">
    <name type="scientific">Aldrovandia affinis</name>
    <dbReference type="NCBI Taxonomy" id="143900"/>
    <lineage>
        <taxon>Eukaryota</taxon>
        <taxon>Metazoa</taxon>
        <taxon>Chordata</taxon>
        <taxon>Craniata</taxon>
        <taxon>Vertebrata</taxon>
        <taxon>Euteleostomi</taxon>
        <taxon>Actinopterygii</taxon>
        <taxon>Neopterygii</taxon>
        <taxon>Teleostei</taxon>
        <taxon>Notacanthiformes</taxon>
        <taxon>Halosauridae</taxon>
        <taxon>Aldrovandia</taxon>
    </lineage>
</organism>
<reference evidence="2" key="1">
    <citation type="journal article" date="2023" name="Science">
        <title>Genome structures resolve the early diversification of teleost fishes.</title>
        <authorList>
            <person name="Parey E."/>
            <person name="Louis A."/>
            <person name="Montfort J."/>
            <person name="Bouchez O."/>
            <person name="Roques C."/>
            <person name="Iampietro C."/>
            <person name="Lluch J."/>
            <person name="Castinel A."/>
            <person name="Donnadieu C."/>
            <person name="Desvignes T."/>
            <person name="Floi Bucao C."/>
            <person name="Jouanno E."/>
            <person name="Wen M."/>
            <person name="Mejri S."/>
            <person name="Dirks R."/>
            <person name="Jansen H."/>
            <person name="Henkel C."/>
            <person name="Chen W.J."/>
            <person name="Zahm M."/>
            <person name="Cabau C."/>
            <person name="Klopp C."/>
            <person name="Thompson A.W."/>
            <person name="Robinson-Rechavi M."/>
            <person name="Braasch I."/>
            <person name="Lecointre G."/>
            <person name="Bobe J."/>
            <person name="Postlethwait J.H."/>
            <person name="Berthelot C."/>
            <person name="Roest Crollius H."/>
            <person name="Guiguen Y."/>
        </authorList>
    </citation>
    <scope>NUCLEOTIDE SEQUENCE</scope>
    <source>
        <strain evidence="2">NC1722</strain>
    </source>
</reference>
<comment type="caution">
    <text evidence="2">The sequence shown here is derived from an EMBL/GenBank/DDBJ whole genome shotgun (WGS) entry which is preliminary data.</text>
</comment>
<dbReference type="AlphaFoldDB" id="A0AAD7SDG9"/>